<feature type="region of interest" description="Disordered" evidence="1">
    <location>
        <begin position="1"/>
        <end position="108"/>
    </location>
</feature>
<sequence length="432" mass="48076">MILNELESKSPFSTTSVSDSCSEFSSRGNSKESTPPTPPDTEFDTVTKTSVAVAPPVVAPPTQQQQQQQTNPKKTKKNKPLSRAPIATGISTNIPVTGEKPKPIQEGDASLDDNVLYKIFLILFEKDPKEEGMTVKQLCEMLETLHPELVNMSSKTSNLVSAKLNAYIKKLEKADLTLQYAISREWADASPKRMVYKYRGLLAPGWEKVMEELKKIENAKQKLEKQQREQEDQEIAEQSSDVLSADDESSDVSPQTTRKNSTVAAIIKEEEEGEEVPVQQIPTPLDSPTTANMTSSAPIPPTTTTNVAKRRATMFDFGRRPSFLSLDEFPEPPPPYLVNKSKITPVIDDDEVFIDVDEEDDEQDDDHRVVVKKRRTISSISKFNWGNLGSTELDTAAITAMRRESVSMFEVGVSFPSPLDTSLQDLDKMFSV</sequence>
<feature type="compositionally biased region" description="Polar residues" evidence="1">
    <location>
        <begin position="10"/>
        <end position="33"/>
    </location>
</feature>
<dbReference type="Proteomes" id="UP000002037">
    <property type="component" value="Unassembled WGS sequence"/>
</dbReference>
<gene>
    <name evidence="3" type="ORF">CTRG_05360</name>
</gene>
<evidence type="ECO:0000313" key="4">
    <source>
        <dbReference type="Proteomes" id="UP000002037"/>
    </source>
</evidence>
<feature type="compositionally biased region" description="Polar residues" evidence="1">
    <location>
        <begin position="280"/>
        <end position="297"/>
    </location>
</feature>
<evidence type="ECO:0000259" key="2">
    <source>
        <dbReference type="Pfam" id="PF25318"/>
    </source>
</evidence>
<dbReference type="eggNOG" id="ENOG502RQJB">
    <property type="taxonomic scope" value="Eukaryota"/>
</dbReference>
<feature type="compositionally biased region" description="Low complexity" evidence="1">
    <location>
        <begin position="44"/>
        <end position="72"/>
    </location>
</feature>
<reference evidence="3 4" key="1">
    <citation type="journal article" date="2009" name="Nature">
        <title>Evolution of pathogenicity and sexual reproduction in eight Candida genomes.</title>
        <authorList>
            <person name="Butler G."/>
            <person name="Rasmussen M.D."/>
            <person name="Lin M.F."/>
            <person name="Santos M.A."/>
            <person name="Sakthikumar S."/>
            <person name="Munro C.A."/>
            <person name="Rheinbay E."/>
            <person name="Grabherr M."/>
            <person name="Forche A."/>
            <person name="Reedy J.L."/>
            <person name="Agrafioti I."/>
            <person name="Arnaud M.B."/>
            <person name="Bates S."/>
            <person name="Brown A.J."/>
            <person name="Brunke S."/>
            <person name="Costanzo M.C."/>
            <person name="Fitzpatrick D.A."/>
            <person name="de Groot P.W."/>
            <person name="Harris D."/>
            <person name="Hoyer L.L."/>
            <person name="Hube B."/>
            <person name="Klis F.M."/>
            <person name="Kodira C."/>
            <person name="Lennard N."/>
            <person name="Logue M.E."/>
            <person name="Martin R."/>
            <person name="Neiman A.M."/>
            <person name="Nikolaou E."/>
            <person name="Quail M.A."/>
            <person name="Quinn J."/>
            <person name="Santos M.C."/>
            <person name="Schmitzberger F.F."/>
            <person name="Sherlock G."/>
            <person name="Shah P."/>
            <person name="Silverstein K.A."/>
            <person name="Skrzypek M.S."/>
            <person name="Soll D."/>
            <person name="Staggs R."/>
            <person name="Stansfield I."/>
            <person name="Stumpf M.P."/>
            <person name="Sudbery P.E."/>
            <person name="Srikantha T."/>
            <person name="Zeng Q."/>
            <person name="Berman J."/>
            <person name="Berriman M."/>
            <person name="Heitman J."/>
            <person name="Gow N.A."/>
            <person name="Lorenz M.C."/>
            <person name="Birren B.W."/>
            <person name="Kellis M."/>
            <person name="Cuomo C.A."/>
        </authorList>
    </citation>
    <scope>NUCLEOTIDE SEQUENCE [LARGE SCALE GENOMIC DNA]</scope>
    <source>
        <strain evidence="4">ATCC MYA-3404 / T1</strain>
    </source>
</reference>
<dbReference type="STRING" id="294747.C5MH06"/>
<name>C5MH06_CANTT</name>
<protein>
    <recommendedName>
        <fullName evidence="2">GDS1 winged helix domain-containing protein</fullName>
    </recommendedName>
</protein>
<proteinExistence type="predicted"/>
<dbReference type="AlphaFoldDB" id="C5MH06"/>
<dbReference type="InterPro" id="IPR057511">
    <property type="entry name" value="WH_GDS1"/>
</dbReference>
<dbReference type="GeneID" id="8299684"/>
<dbReference type="RefSeq" id="XP_002551062.1">
    <property type="nucleotide sequence ID" value="XM_002551016.1"/>
</dbReference>
<dbReference type="KEGG" id="ctp:CTRG_05360"/>
<feature type="region of interest" description="Disordered" evidence="1">
    <location>
        <begin position="223"/>
        <end position="307"/>
    </location>
</feature>
<evidence type="ECO:0000256" key="1">
    <source>
        <dbReference type="SAM" id="MobiDB-lite"/>
    </source>
</evidence>
<evidence type="ECO:0000313" key="3">
    <source>
        <dbReference type="EMBL" id="EER30908.1"/>
    </source>
</evidence>
<feature type="compositionally biased region" description="Polar residues" evidence="1">
    <location>
        <begin position="251"/>
        <end position="263"/>
    </location>
</feature>
<dbReference type="EMBL" id="GG692402">
    <property type="protein sequence ID" value="EER30908.1"/>
    <property type="molecule type" value="Genomic_DNA"/>
</dbReference>
<dbReference type="OrthoDB" id="4090479at2759"/>
<organism evidence="3 4">
    <name type="scientific">Candida tropicalis (strain ATCC MYA-3404 / T1)</name>
    <name type="common">Yeast</name>
    <dbReference type="NCBI Taxonomy" id="294747"/>
    <lineage>
        <taxon>Eukaryota</taxon>
        <taxon>Fungi</taxon>
        <taxon>Dikarya</taxon>
        <taxon>Ascomycota</taxon>
        <taxon>Saccharomycotina</taxon>
        <taxon>Pichiomycetes</taxon>
        <taxon>Debaryomycetaceae</taxon>
        <taxon>Candida/Lodderomyces clade</taxon>
        <taxon>Candida</taxon>
    </lineage>
</organism>
<dbReference type="VEuPathDB" id="FungiDB:CTRG_05360"/>
<dbReference type="Pfam" id="PF25318">
    <property type="entry name" value="WHD_GDS1"/>
    <property type="match status" value="1"/>
</dbReference>
<feature type="domain" description="GDS1 winged helix" evidence="2">
    <location>
        <begin position="108"/>
        <end position="203"/>
    </location>
</feature>
<dbReference type="HOGENOM" id="CLU_032052_0_0_1"/>
<keyword evidence="4" id="KW-1185">Reference proteome</keyword>
<accession>C5MH06</accession>